<accession>H9WTK4</accession>
<dbReference type="AlphaFoldDB" id="H9WTK4"/>
<feature type="non-terminal residue" evidence="2">
    <location>
        <position position="1"/>
    </location>
</feature>
<dbReference type="PANTHER" id="PTHR34047">
    <property type="entry name" value="NUCLEAR INTRON MATURASE 1, MITOCHONDRIAL-RELATED"/>
    <property type="match status" value="1"/>
</dbReference>
<dbReference type="PANTHER" id="PTHR34047:SF2">
    <property type="entry name" value="NUCLEAR INTRON MATURASE 1, MITOCHONDRIAL"/>
    <property type="match status" value="1"/>
</dbReference>
<protein>
    <submittedName>
        <fullName evidence="2">Uncharacterized protein</fullName>
    </submittedName>
</protein>
<dbReference type="InterPro" id="IPR051083">
    <property type="entry name" value="GrpII_Intron_Splice-Mob/Def"/>
</dbReference>
<dbReference type="EMBL" id="FJ061162">
    <property type="protein sequence ID" value="AFG65347.1"/>
    <property type="molecule type" value="Genomic_DNA"/>
</dbReference>
<feature type="non-terminal residue" evidence="2">
    <location>
        <position position="96"/>
    </location>
</feature>
<sequence>DGIQYTRMALAPGTDYTPFPRDWRPDHEKILHEYLLLENPKTLQEHQTSLRDQGLIAPQDYMSILVWNYKKHGILSDQLQQDKNGPSGDDSGEGKT</sequence>
<evidence type="ECO:0000256" key="1">
    <source>
        <dbReference type="SAM" id="MobiDB-lite"/>
    </source>
</evidence>
<proteinExistence type="predicted"/>
<name>H9WTK4_PINTA</name>
<reference evidence="2" key="1">
    <citation type="submission" date="2008-08" db="EMBL/GenBank/DDBJ databases">
        <title>Nucleotide Diversity and Divergence in the Loblolly Pine Gene Space.</title>
        <authorList>
            <person name="Neale D.B."/>
            <person name="Wegrzyn J.L."/>
            <person name="Lee J.M."/>
            <person name="Eckert A.J."/>
            <person name="Liechty J.D."/>
            <person name="Stevens K.A."/>
            <person name="Langley C.H."/>
        </authorList>
    </citation>
    <scope>NUCLEOTIDE SEQUENCE</scope>
    <source>
        <strain evidence="2">5706</strain>
        <tissue evidence="2">Megagametophyte</tissue>
    </source>
</reference>
<organism evidence="2">
    <name type="scientific">Pinus taeda</name>
    <name type="common">Loblolly pine</name>
    <dbReference type="NCBI Taxonomy" id="3352"/>
    <lineage>
        <taxon>Eukaryota</taxon>
        <taxon>Viridiplantae</taxon>
        <taxon>Streptophyta</taxon>
        <taxon>Embryophyta</taxon>
        <taxon>Tracheophyta</taxon>
        <taxon>Spermatophyta</taxon>
        <taxon>Pinopsida</taxon>
        <taxon>Pinidae</taxon>
        <taxon>Conifers I</taxon>
        <taxon>Pinales</taxon>
        <taxon>Pinaceae</taxon>
        <taxon>Pinus</taxon>
        <taxon>Pinus subgen. Pinus</taxon>
    </lineage>
</organism>
<gene>
    <name evidence="2" type="ORF">0_1701_02</name>
</gene>
<feature type="region of interest" description="Disordered" evidence="1">
    <location>
        <begin position="76"/>
        <end position="96"/>
    </location>
</feature>
<evidence type="ECO:0000313" key="2">
    <source>
        <dbReference type="EMBL" id="AFG65347.1"/>
    </source>
</evidence>